<evidence type="ECO:0000313" key="2">
    <source>
        <dbReference type="Proteomes" id="UP000295293"/>
    </source>
</evidence>
<dbReference type="RefSeq" id="WP_133821756.1">
    <property type="nucleotide sequence ID" value="NZ_SNZH01000025.1"/>
</dbReference>
<sequence>MTTPDSSQAIIFLGDRRIASGPLADAARQAFAQLGPDSVGGVLVFDAASSKPIDIDWRGTPAEIAARLQASDAVADTPPARGRPRLGVVAREVTLLPRHWEWLSEQTGGASVTLRKLIDQARQAEGGAGLRRRAQESAYRFMTAMAGNAPGFEEALRALYAGERSAFERHTDAWPADVRDHSRHLAQPVFAAGE</sequence>
<accession>A0A4R6YKA4</accession>
<dbReference type="AlphaFoldDB" id="A0A4R6YKA4"/>
<dbReference type="Proteomes" id="UP000295293">
    <property type="component" value="Unassembled WGS sequence"/>
</dbReference>
<protein>
    <recommendedName>
        <fullName evidence="3">DUF2239 family protein</fullName>
    </recommendedName>
</protein>
<evidence type="ECO:0008006" key="3">
    <source>
        <dbReference type="Google" id="ProtNLM"/>
    </source>
</evidence>
<dbReference type="OrthoDB" id="282960at2"/>
<comment type="caution">
    <text evidence="1">The sequence shown here is derived from an EMBL/GenBank/DDBJ whole genome shotgun (WGS) entry which is preliminary data.</text>
</comment>
<dbReference type="Pfam" id="PF09998">
    <property type="entry name" value="DUF2239"/>
    <property type="match status" value="1"/>
</dbReference>
<dbReference type="InterPro" id="IPR018715">
    <property type="entry name" value="DUF2239"/>
</dbReference>
<organism evidence="1 2">
    <name type="scientific">Tahibacter aquaticus</name>
    <dbReference type="NCBI Taxonomy" id="520092"/>
    <lineage>
        <taxon>Bacteria</taxon>
        <taxon>Pseudomonadati</taxon>
        <taxon>Pseudomonadota</taxon>
        <taxon>Gammaproteobacteria</taxon>
        <taxon>Lysobacterales</taxon>
        <taxon>Rhodanobacteraceae</taxon>
        <taxon>Tahibacter</taxon>
    </lineage>
</organism>
<keyword evidence="2" id="KW-1185">Reference proteome</keyword>
<evidence type="ECO:0000313" key="1">
    <source>
        <dbReference type="EMBL" id="TDR37376.1"/>
    </source>
</evidence>
<proteinExistence type="predicted"/>
<reference evidence="1 2" key="1">
    <citation type="submission" date="2019-03" db="EMBL/GenBank/DDBJ databases">
        <title>Genomic Encyclopedia of Type Strains, Phase IV (KMG-IV): sequencing the most valuable type-strain genomes for metagenomic binning, comparative biology and taxonomic classification.</title>
        <authorList>
            <person name="Goeker M."/>
        </authorList>
    </citation>
    <scope>NUCLEOTIDE SEQUENCE [LARGE SCALE GENOMIC DNA]</scope>
    <source>
        <strain evidence="1 2">DSM 21667</strain>
    </source>
</reference>
<dbReference type="EMBL" id="SNZH01000025">
    <property type="protein sequence ID" value="TDR37376.1"/>
    <property type="molecule type" value="Genomic_DNA"/>
</dbReference>
<gene>
    <name evidence="1" type="ORF">DFR29_12538</name>
</gene>
<name>A0A4R6YKA4_9GAMM</name>